<evidence type="ECO:0000256" key="1">
    <source>
        <dbReference type="ARBA" id="ARBA00008683"/>
    </source>
</evidence>
<dbReference type="SUPFAM" id="SSF52096">
    <property type="entry name" value="ClpP/crotonase"/>
    <property type="match status" value="1"/>
</dbReference>
<dbReference type="Pfam" id="PF01343">
    <property type="entry name" value="Peptidase_S49"/>
    <property type="match status" value="1"/>
</dbReference>
<protein>
    <recommendedName>
        <fullName evidence="7">Peptidase S49 domain-containing protein</fullName>
    </recommendedName>
</protein>
<dbReference type="Gene3D" id="6.20.330.10">
    <property type="match status" value="1"/>
</dbReference>
<evidence type="ECO:0000256" key="4">
    <source>
        <dbReference type="ARBA" id="ARBA00022825"/>
    </source>
</evidence>
<evidence type="ECO:0000256" key="6">
    <source>
        <dbReference type="SAM" id="Phobius"/>
    </source>
</evidence>
<feature type="domain" description="Peptidase S49" evidence="7">
    <location>
        <begin position="179"/>
        <end position="341"/>
    </location>
</feature>
<name>A0ABP9F4X1_9ACTN</name>
<dbReference type="InterPro" id="IPR002142">
    <property type="entry name" value="Peptidase_S49"/>
</dbReference>
<sequence>MNDNRQNFPPPAPQDRGADIQTPASPSRPSQRPQPQPRMAPPPPAPGGGFARGFGNGMGIGLGLGAMLLATSVVTTIAMVVGLAALTPTAAGSATTSLTTLWGQGEGRIRAIPVSGPIMSDASDGAVFSAGTYGNEVAAQIDELTTDDASAVVLLVNTPGGSIGGSKAISDAVERYQERTGQKVLVHVTSMSASGGVYATATADEIVSDHGTMIGSIGVIFGPFTQFNDVVGTTGSLLESGVTTTGGITQEYLSAGTGKDFGNPFRPMSEEERAHYLAGLDVEYDAFVSHVSEHRDIPAAKIVDELGAFMFDPATAMEHGLIDDVMGRDEFFRHAAGAAGLDPDDTRVETVRMPSAWESLLGAERAFGQAPAVEQGAGVVPAVSRAFCGAAQPLAFAGQLSAVCG</sequence>
<dbReference type="InterPro" id="IPR029045">
    <property type="entry name" value="ClpP/crotonase-like_dom_sf"/>
</dbReference>
<comment type="caution">
    <text evidence="8">The sequence shown here is derived from an EMBL/GenBank/DDBJ whole genome shotgun (WGS) entry which is preliminary data.</text>
</comment>
<keyword evidence="4" id="KW-0720">Serine protease</keyword>
<evidence type="ECO:0000256" key="5">
    <source>
        <dbReference type="SAM" id="MobiDB-lite"/>
    </source>
</evidence>
<comment type="similarity">
    <text evidence="1">Belongs to the peptidase S49 family.</text>
</comment>
<dbReference type="PANTHER" id="PTHR42987">
    <property type="entry name" value="PEPTIDASE S49"/>
    <property type="match status" value="1"/>
</dbReference>
<dbReference type="Gene3D" id="3.90.226.10">
    <property type="entry name" value="2-enoyl-CoA Hydratase, Chain A, domain 1"/>
    <property type="match status" value="1"/>
</dbReference>
<evidence type="ECO:0000259" key="7">
    <source>
        <dbReference type="Pfam" id="PF01343"/>
    </source>
</evidence>
<dbReference type="Proteomes" id="UP001501521">
    <property type="component" value="Unassembled WGS sequence"/>
</dbReference>
<evidence type="ECO:0000313" key="8">
    <source>
        <dbReference type="EMBL" id="GAA4892760.1"/>
    </source>
</evidence>
<organism evidence="8 9">
    <name type="scientific">Tessaracoccus lubricantis</name>
    <dbReference type="NCBI Taxonomy" id="545543"/>
    <lineage>
        <taxon>Bacteria</taxon>
        <taxon>Bacillati</taxon>
        <taxon>Actinomycetota</taxon>
        <taxon>Actinomycetes</taxon>
        <taxon>Propionibacteriales</taxon>
        <taxon>Propionibacteriaceae</taxon>
        <taxon>Tessaracoccus</taxon>
    </lineage>
</organism>
<reference evidence="9" key="1">
    <citation type="journal article" date="2019" name="Int. J. Syst. Evol. Microbiol.">
        <title>The Global Catalogue of Microorganisms (GCM) 10K type strain sequencing project: providing services to taxonomists for standard genome sequencing and annotation.</title>
        <authorList>
            <consortium name="The Broad Institute Genomics Platform"/>
            <consortium name="The Broad Institute Genome Sequencing Center for Infectious Disease"/>
            <person name="Wu L."/>
            <person name="Ma J."/>
        </authorList>
    </citation>
    <scope>NUCLEOTIDE SEQUENCE [LARGE SCALE GENOMIC DNA]</scope>
    <source>
        <strain evidence="9">JCM 19125</strain>
    </source>
</reference>
<evidence type="ECO:0000256" key="2">
    <source>
        <dbReference type="ARBA" id="ARBA00022670"/>
    </source>
</evidence>
<dbReference type="RefSeq" id="WP_345579155.1">
    <property type="nucleotide sequence ID" value="NZ_BAABLV010000012.1"/>
</dbReference>
<dbReference type="CDD" id="cd07023">
    <property type="entry name" value="S49_Sppa_N_C"/>
    <property type="match status" value="1"/>
</dbReference>
<accession>A0ABP9F4X1</accession>
<keyword evidence="2" id="KW-0645">Protease</keyword>
<dbReference type="EMBL" id="BAABLV010000012">
    <property type="protein sequence ID" value="GAA4892760.1"/>
    <property type="molecule type" value="Genomic_DNA"/>
</dbReference>
<feature type="transmembrane region" description="Helical" evidence="6">
    <location>
        <begin position="62"/>
        <end position="86"/>
    </location>
</feature>
<keyword evidence="6" id="KW-0812">Transmembrane</keyword>
<keyword evidence="6" id="KW-1133">Transmembrane helix</keyword>
<gene>
    <name evidence="8" type="ORF">GCM10025789_07380</name>
</gene>
<keyword evidence="9" id="KW-1185">Reference proteome</keyword>
<feature type="region of interest" description="Disordered" evidence="5">
    <location>
        <begin position="1"/>
        <end position="52"/>
    </location>
</feature>
<dbReference type="InterPro" id="IPR047272">
    <property type="entry name" value="S49_SppA_C"/>
</dbReference>
<evidence type="ECO:0000256" key="3">
    <source>
        <dbReference type="ARBA" id="ARBA00022801"/>
    </source>
</evidence>
<keyword evidence="3" id="KW-0378">Hydrolase</keyword>
<keyword evidence="6" id="KW-0472">Membrane</keyword>
<proteinExistence type="inferred from homology"/>
<evidence type="ECO:0000313" key="9">
    <source>
        <dbReference type="Proteomes" id="UP001501521"/>
    </source>
</evidence>
<dbReference type="PANTHER" id="PTHR42987:SF4">
    <property type="entry name" value="PROTEASE SOHB-RELATED"/>
    <property type="match status" value="1"/>
</dbReference>
<feature type="compositionally biased region" description="Pro residues" evidence="5">
    <location>
        <begin position="32"/>
        <end position="46"/>
    </location>
</feature>